<name>A0ABU0ED96_9CELL</name>
<protein>
    <submittedName>
        <fullName evidence="4">Glycosyltransferase involved in cell wall biosynthesis</fullName>
    </submittedName>
</protein>
<dbReference type="Gene3D" id="3.40.50.2000">
    <property type="entry name" value="Glycogen Phosphorylase B"/>
    <property type="match status" value="2"/>
</dbReference>
<keyword evidence="2" id="KW-0808">Transferase</keyword>
<dbReference type="InterPro" id="IPR028098">
    <property type="entry name" value="Glyco_trans_4-like_N"/>
</dbReference>
<dbReference type="Proteomes" id="UP001239626">
    <property type="component" value="Unassembled WGS sequence"/>
</dbReference>
<sequence>MKILIDATAIPADRGGVGRYVDALLPALADEGATLVVVSQDRDAEVLSALVPSAEVVAAPERVGSRPARLLWEQTGLVSLVRSTGADVLHSPHYTMPRRSPVPVVVTLHDATFFSHPELHSQVKARFFRAATRTAVRRAAALVVPSRATRDEVVRYTHSSRDAFYVAYHGVDRTLFHPVTQEEKDRVRATLGLGERPYVAFLGTLEPRKNVPALVRGWVEAVRDRPEPPALLLAGAPGWDAEVDPEVARVPDGLLVRRTGYLPLADLAGYLSGAEVVAYPTLGEGFGLPVLEAMSCGASVLTTRELSMPEVGGDAVDYCATDDASIAAGLRSLLDGPEHRAELAAAAVARADEFTWQRAARTHLAAFEAALGGKKRTEVD</sequence>
<reference evidence="4 5" key="1">
    <citation type="submission" date="2023-07" db="EMBL/GenBank/DDBJ databases">
        <title>Sorghum-associated microbial communities from plants grown in Nebraska, USA.</title>
        <authorList>
            <person name="Schachtman D."/>
        </authorList>
    </citation>
    <scope>NUCLEOTIDE SEQUENCE [LARGE SCALE GENOMIC DNA]</scope>
    <source>
        <strain evidence="4 5">BE332</strain>
    </source>
</reference>
<gene>
    <name evidence="4" type="ORF">J2X26_001552</name>
</gene>
<dbReference type="PANTHER" id="PTHR46401:SF2">
    <property type="entry name" value="GLYCOSYLTRANSFERASE WBBK-RELATED"/>
    <property type="match status" value="1"/>
</dbReference>
<dbReference type="Pfam" id="PF13439">
    <property type="entry name" value="Glyco_transf_4"/>
    <property type="match status" value="1"/>
</dbReference>
<keyword evidence="1" id="KW-0328">Glycosyltransferase</keyword>
<evidence type="ECO:0000256" key="2">
    <source>
        <dbReference type="ARBA" id="ARBA00022679"/>
    </source>
</evidence>
<feature type="domain" description="Glycosyltransferase subfamily 4-like N-terminal" evidence="3">
    <location>
        <begin position="15"/>
        <end position="173"/>
    </location>
</feature>
<comment type="caution">
    <text evidence="4">The sequence shown here is derived from an EMBL/GenBank/DDBJ whole genome shotgun (WGS) entry which is preliminary data.</text>
</comment>
<proteinExistence type="predicted"/>
<evidence type="ECO:0000313" key="4">
    <source>
        <dbReference type="EMBL" id="MDQ0373241.1"/>
    </source>
</evidence>
<dbReference type="SUPFAM" id="SSF53756">
    <property type="entry name" value="UDP-Glycosyltransferase/glycogen phosphorylase"/>
    <property type="match status" value="1"/>
</dbReference>
<dbReference type="CDD" id="cd03809">
    <property type="entry name" value="GT4_MtfB-like"/>
    <property type="match status" value="1"/>
</dbReference>
<dbReference type="PANTHER" id="PTHR46401">
    <property type="entry name" value="GLYCOSYLTRANSFERASE WBBK-RELATED"/>
    <property type="match status" value="1"/>
</dbReference>
<dbReference type="EMBL" id="JAUSVB010000002">
    <property type="protein sequence ID" value="MDQ0373241.1"/>
    <property type="molecule type" value="Genomic_DNA"/>
</dbReference>
<evidence type="ECO:0000313" key="5">
    <source>
        <dbReference type="Proteomes" id="UP001239626"/>
    </source>
</evidence>
<dbReference type="Pfam" id="PF13692">
    <property type="entry name" value="Glyco_trans_1_4"/>
    <property type="match status" value="1"/>
</dbReference>
<keyword evidence="5" id="KW-1185">Reference proteome</keyword>
<accession>A0ABU0ED96</accession>
<evidence type="ECO:0000256" key="1">
    <source>
        <dbReference type="ARBA" id="ARBA00022676"/>
    </source>
</evidence>
<evidence type="ECO:0000259" key="3">
    <source>
        <dbReference type="Pfam" id="PF13439"/>
    </source>
</evidence>
<dbReference type="RefSeq" id="WP_307491191.1">
    <property type="nucleotide sequence ID" value="NZ_JAUSVB010000002.1"/>
</dbReference>
<organism evidence="4 5">
    <name type="scientific">Cellulomonas humilata</name>
    <dbReference type="NCBI Taxonomy" id="144055"/>
    <lineage>
        <taxon>Bacteria</taxon>
        <taxon>Bacillati</taxon>
        <taxon>Actinomycetota</taxon>
        <taxon>Actinomycetes</taxon>
        <taxon>Micrococcales</taxon>
        <taxon>Cellulomonadaceae</taxon>
        <taxon>Cellulomonas</taxon>
    </lineage>
</organism>